<feature type="region of interest" description="Disordered" evidence="1">
    <location>
        <begin position="1"/>
        <end position="63"/>
    </location>
</feature>
<accession>A0A9W4GYA8</accession>
<gene>
    <name evidence="2" type="ORF">SBRY_20568</name>
</gene>
<name>A0A9W4GYA8_9ACTN</name>
<proteinExistence type="predicted"/>
<dbReference type="Proteomes" id="UP001153328">
    <property type="component" value="Unassembled WGS sequence"/>
</dbReference>
<organism evidence="2 3">
    <name type="scientific">Actinacidiphila bryophytorum</name>
    <dbReference type="NCBI Taxonomy" id="1436133"/>
    <lineage>
        <taxon>Bacteria</taxon>
        <taxon>Bacillati</taxon>
        <taxon>Actinomycetota</taxon>
        <taxon>Actinomycetes</taxon>
        <taxon>Kitasatosporales</taxon>
        <taxon>Streptomycetaceae</taxon>
        <taxon>Actinacidiphila</taxon>
    </lineage>
</organism>
<reference evidence="2" key="1">
    <citation type="submission" date="2021-06" db="EMBL/GenBank/DDBJ databases">
        <authorList>
            <person name="Arsene-Ploetze F."/>
        </authorList>
    </citation>
    <scope>NUCLEOTIDE SEQUENCE</scope>
    <source>
        <strain evidence="2">SBRY1</strain>
    </source>
</reference>
<keyword evidence="3" id="KW-1185">Reference proteome</keyword>
<dbReference type="EMBL" id="CAJVAX010000012">
    <property type="protein sequence ID" value="CAG7629463.1"/>
    <property type="molecule type" value="Genomic_DNA"/>
</dbReference>
<protein>
    <submittedName>
        <fullName evidence="2">Uncharacterized protein</fullName>
    </submittedName>
</protein>
<evidence type="ECO:0000256" key="1">
    <source>
        <dbReference type="SAM" id="MobiDB-lite"/>
    </source>
</evidence>
<comment type="caution">
    <text evidence="2">The sequence shown here is derived from an EMBL/GenBank/DDBJ whole genome shotgun (WGS) entry which is preliminary data.</text>
</comment>
<sequence length="109" mass="11836">MPWRCFLPARPGGARSSPRPSKTLTLAGRRRRLTAPASAREGTPQGRGELRAQSPTHRDCERNRMWHPPGGAGNCATSHHRTGRCKLTARGRRPGARPPGWGSVVVVAL</sequence>
<dbReference type="AlphaFoldDB" id="A0A9W4GYA8"/>
<evidence type="ECO:0000313" key="3">
    <source>
        <dbReference type="Proteomes" id="UP001153328"/>
    </source>
</evidence>
<evidence type="ECO:0000313" key="2">
    <source>
        <dbReference type="EMBL" id="CAG7629463.1"/>
    </source>
</evidence>